<protein>
    <submittedName>
        <fullName evidence="3">Short-chain dehydrogenase</fullName>
    </submittedName>
</protein>
<accession>A0A8J3D0L8</accession>
<organism evidence="3 4">
    <name type="scientific">Mongoliitalea lutea</name>
    <dbReference type="NCBI Taxonomy" id="849756"/>
    <lineage>
        <taxon>Bacteria</taxon>
        <taxon>Pseudomonadati</taxon>
        <taxon>Bacteroidota</taxon>
        <taxon>Cytophagia</taxon>
        <taxon>Cytophagales</taxon>
        <taxon>Cyclobacteriaceae</taxon>
        <taxon>Mongoliitalea</taxon>
    </lineage>
</organism>
<comment type="caution">
    <text evidence="3">The sequence shown here is derived from an EMBL/GenBank/DDBJ whole genome shotgun (WGS) entry which is preliminary data.</text>
</comment>
<name>A0A8J3D0L8_9BACT</name>
<dbReference type="EMBL" id="BMYF01000018">
    <property type="protein sequence ID" value="GHB45718.1"/>
    <property type="molecule type" value="Genomic_DNA"/>
</dbReference>
<dbReference type="GO" id="GO:0016020">
    <property type="term" value="C:membrane"/>
    <property type="evidence" value="ECO:0007669"/>
    <property type="project" value="TreeGrafter"/>
</dbReference>
<evidence type="ECO:0000256" key="2">
    <source>
        <dbReference type="ARBA" id="ARBA00023002"/>
    </source>
</evidence>
<dbReference type="InterPro" id="IPR036291">
    <property type="entry name" value="NAD(P)-bd_dom_sf"/>
</dbReference>
<sequence>MKLINKKILITGAASGIGKALVKSLYKENQILAVDKDEIALQCLKEACSSIMIAPINLLDEEAVFNSLHLAEQKLGGIDLCFANAGLGYYHQWQQIQPAQAKEIFTLNVLVPMMYAHLLKNKFPHDTPKLIITASAIAFWAIPGYSYYSASKAAIRQFTKGIWSERDGDWLTLVHPVATKTSFFEKAGKDVPMAWPVQTADEVVQAIIKGLGAGKREIFPSKLFWFSLQLNKLFPFIKTIYQSIERSKLKTYLQKSSPPPQTN</sequence>
<dbReference type="AlphaFoldDB" id="A0A8J3D0L8"/>
<evidence type="ECO:0000313" key="4">
    <source>
        <dbReference type="Proteomes" id="UP000642809"/>
    </source>
</evidence>
<dbReference type="CDD" id="cd05233">
    <property type="entry name" value="SDR_c"/>
    <property type="match status" value="1"/>
</dbReference>
<dbReference type="PRINTS" id="PR00081">
    <property type="entry name" value="GDHRDH"/>
</dbReference>
<keyword evidence="4" id="KW-1185">Reference proteome</keyword>
<dbReference type="PANTHER" id="PTHR44196">
    <property type="entry name" value="DEHYDROGENASE/REDUCTASE SDR FAMILY MEMBER 7B"/>
    <property type="match status" value="1"/>
</dbReference>
<dbReference type="GO" id="GO:0016491">
    <property type="term" value="F:oxidoreductase activity"/>
    <property type="evidence" value="ECO:0007669"/>
    <property type="project" value="UniProtKB-KW"/>
</dbReference>
<dbReference type="PANTHER" id="PTHR44196:SF1">
    <property type="entry name" value="DEHYDROGENASE_REDUCTASE SDR FAMILY MEMBER 7B"/>
    <property type="match status" value="1"/>
</dbReference>
<evidence type="ECO:0000256" key="1">
    <source>
        <dbReference type="ARBA" id="ARBA00006484"/>
    </source>
</evidence>
<dbReference type="Proteomes" id="UP000642809">
    <property type="component" value="Unassembled WGS sequence"/>
</dbReference>
<reference evidence="3" key="1">
    <citation type="journal article" date="2014" name="Int. J. Syst. Evol. Microbiol.">
        <title>Complete genome sequence of Corynebacterium casei LMG S-19264T (=DSM 44701T), isolated from a smear-ripened cheese.</title>
        <authorList>
            <consortium name="US DOE Joint Genome Institute (JGI-PGF)"/>
            <person name="Walter F."/>
            <person name="Albersmeier A."/>
            <person name="Kalinowski J."/>
            <person name="Ruckert C."/>
        </authorList>
    </citation>
    <scope>NUCLEOTIDE SEQUENCE</scope>
    <source>
        <strain evidence="3">KCTC 23224</strain>
    </source>
</reference>
<gene>
    <name evidence="3" type="ORF">GCM10008106_28450</name>
</gene>
<proteinExistence type="inferred from homology"/>
<reference evidence="3" key="2">
    <citation type="submission" date="2020-09" db="EMBL/GenBank/DDBJ databases">
        <authorList>
            <person name="Sun Q."/>
            <person name="Kim S."/>
        </authorList>
    </citation>
    <scope>NUCLEOTIDE SEQUENCE</scope>
    <source>
        <strain evidence="3">KCTC 23224</strain>
    </source>
</reference>
<keyword evidence="2" id="KW-0560">Oxidoreductase</keyword>
<dbReference type="Pfam" id="PF00106">
    <property type="entry name" value="adh_short"/>
    <property type="match status" value="1"/>
</dbReference>
<dbReference type="SUPFAM" id="SSF51735">
    <property type="entry name" value="NAD(P)-binding Rossmann-fold domains"/>
    <property type="match status" value="1"/>
</dbReference>
<dbReference type="RefSeq" id="WP_189583975.1">
    <property type="nucleotide sequence ID" value="NZ_BMYF01000018.1"/>
</dbReference>
<evidence type="ECO:0000313" key="3">
    <source>
        <dbReference type="EMBL" id="GHB45718.1"/>
    </source>
</evidence>
<dbReference type="InterPro" id="IPR002347">
    <property type="entry name" value="SDR_fam"/>
</dbReference>
<dbReference type="Gene3D" id="3.40.50.720">
    <property type="entry name" value="NAD(P)-binding Rossmann-like Domain"/>
    <property type="match status" value="1"/>
</dbReference>
<comment type="similarity">
    <text evidence="1">Belongs to the short-chain dehydrogenases/reductases (SDR) family.</text>
</comment>